<name>A0ABQ8F468_9FUNG</name>
<dbReference type="InterPro" id="IPR000477">
    <property type="entry name" value="RT_dom"/>
</dbReference>
<dbReference type="EMBL" id="JAFCIX010000395">
    <property type="protein sequence ID" value="KAH6591844.1"/>
    <property type="molecule type" value="Genomic_DNA"/>
</dbReference>
<evidence type="ECO:0000313" key="2">
    <source>
        <dbReference type="EMBL" id="KAH6591844.1"/>
    </source>
</evidence>
<gene>
    <name evidence="2" type="ORF">BASA50_008443</name>
</gene>
<dbReference type="PROSITE" id="PS50878">
    <property type="entry name" value="RT_POL"/>
    <property type="match status" value="1"/>
</dbReference>
<dbReference type="Pfam" id="PF00078">
    <property type="entry name" value="RVT_1"/>
    <property type="match status" value="1"/>
</dbReference>
<reference evidence="2 3" key="1">
    <citation type="submission" date="2021-02" db="EMBL/GenBank/DDBJ databases">
        <title>Variation within the Batrachochytrium salamandrivorans European outbreak.</title>
        <authorList>
            <person name="Kelly M."/>
            <person name="Pasmans F."/>
            <person name="Shea T.P."/>
            <person name="Munoz J.F."/>
            <person name="Carranza S."/>
            <person name="Cuomo C.A."/>
            <person name="Martel A."/>
        </authorList>
    </citation>
    <scope>NUCLEOTIDE SEQUENCE [LARGE SCALE GENOMIC DNA]</scope>
    <source>
        <strain evidence="2 3">AMFP18/2</strain>
    </source>
</reference>
<sequence>MRIERFVETNNLLSYEQAGFRKREECVGQVVSLVDIIQRRQNAGLNTHVLFIDIRKAFDTVPVGALLWKLQNMGFPRRTLAFLKALYTSSSARARAGSLLSDPFPVQRGVRQGCPLSGLLFNLFINDILDGVAPITVPGLPRDTNPIRGLIFTGHLAPRLDSPLDIRLHGQLVSRVESYKYLGVLIDSKLDHSAWLKQKRSALEHTISALHPVLANHQLTVNYRSRIFSAVVMGKAYYGLELVGGNKSHLAPLQTTINKGIRLFTGARLSTAIGPLLVETGIGSLLTRSLVSRVRLLERSVTKRTPINAICSGTDNDVFTLNVQGQLVRSQRWFWSRRTKQLYRNRYWLTPQVRPKTVKQRHSFALMETLRTCGDSASLQKYVTRQLLDTSGFFKDPSFDQSRAHGTRYLMLARMDALWTARKAIQIGILVDTHPFSVDHCILCDQQLLSTSIAHLVVECEQVTGHRIQSGLVPAIQKSRLRLLGRALDPGVENVYTWLRGGVLNGEADLDQRWLDGTVEHESMGTRHDNRALAARLADFLQVAYRQYQSTLWKYHLDRLVEVG</sequence>
<feature type="domain" description="Reverse transcriptase" evidence="1">
    <location>
        <begin position="1"/>
        <end position="214"/>
    </location>
</feature>
<keyword evidence="3" id="KW-1185">Reference proteome</keyword>
<dbReference type="PANTHER" id="PTHR47027:SF20">
    <property type="entry name" value="REVERSE TRANSCRIPTASE-LIKE PROTEIN WITH RNA-DIRECTED DNA POLYMERASE DOMAIN"/>
    <property type="match status" value="1"/>
</dbReference>
<proteinExistence type="predicted"/>
<evidence type="ECO:0000259" key="1">
    <source>
        <dbReference type="PROSITE" id="PS50878"/>
    </source>
</evidence>
<dbReference type="PANTHER" id="PTHR47027">
    <property type="entry name" value="REVERSE TRANSCRIPTASE DOMAIN-CONTAINING PROTEIN"/>
    <property type="match status" value="1"/>
</dbReference>
<evidence type="ECO:0000313" key="3">
    <source>
        <dbReference type="Proteomes" id="UP001648503"/>
    </source>
</evidence>
<organism evidence="2 3">
    <name type="scientific">Batrachochytrium salamandrivorans</name>
    <dbReference type="NCBI Taxonomy" id="1357716"/>
    <lineage>
        <taxon>Eukaryota</taxon>
        <taxon>Fungi</taxon>
        <taxon>Fungi incertae sedis</taxon>
        <taxon>Chytridiomycota</taxon>
        <taxon>Chytridiomycota incertae sedis</taxon>
        <taxon>Chytridiomycetes</taxon>
        <taxon>Rhizophydiales</taxon>
        <taxon>Rhizophydiales incertae sedis</taxon>
        <taxon>Batrachochytrium</taxon>
    </lineage>
</organism>
<accession>A0ABQ8F468</accession>
<dbReference type="Proteomes" id="UP001648503">
    <property type="component" value="Unassembled WGS sequence"/>
</dbReference>
<comment type="caution">
    <text evidence="2">The sequence shown here is derived from an EMBL/GenBank/DDBJ whole genome shotgun (WGS) entry which is preliminary data.</text>
</comment>
<protein>
    <recommendedName>
        <fullName evidence="1">Reverse transcriptase domain-containing protein</fullName>
    </recommendedName>
</protein>